<accession>A0A286ICI3</accession>
<sequence>MAQPPALGNTNTRRMAEGLPPPELAGLVRRQVDP</sequence>
<dbReference type="EMBL" id="OCPC01000004">
    <property type="protein sequence ID" value="SOE17838.1"/>
    <property type="molecule type" value="Genomic_DNA"/>
</dbReference>
<gene>
    <name evidence="2" type="ORF">SAMN05877838_2742</name>
</gene>
<proteinExistence type="predicted"/>
<feature type="region of interest" description="Disordered" evidence="1">
    <location>
        <begin position="1"/>
        <end position="34"/>
    </location>
</feature>
<keyword evidence="3" id="KW-1185">Reference proteome</keyword>
<reference evidence="3" key="1">
    <citation type="submission" date="2017-08" db="EMBL/GenBank/DDBJ databases">
        <authorList>
            <person name="Varghese N."/>
            <person name="Submissions S."/>
        </authorList>
    </citation>
    <scope>NUCLEOTIDE SEQUENCE [LARGE SCALE GENOMIC DNA]</scope>
    <source>
        <strain evidence="3">KCTC 23107</strain>
    </source>
</reference>
<protein>
    <submittedName>
        <fullName evidence="2">Uncharacterized protein</fullName>
    </submittedName>
</protein>
<evidence type="ECO:0000313" key="3">
    <source>
        <dbReference type="Proteomes" id="UP000219465"/>
    </source>
</evidence>
<dbReference type="AlphaFoldDB" id="A0A286ICI3"/>
<evidence type="ECO:0000256" key="1">
    <source>
        <dbReference type="SAM" id="MobiDB-lite"/>
    </source>
</evidence>
<dbReference type="Proteomes" id="UP000219465">
    <property type="component" value="Unassembled WGS sequence"/>
</dbReference>
<name>A0A286ICI3_9HYPH</name>
<organism evidence="2 3">
    <name type="scientific">Hoeflea halophila</name>
    <dbReference type="NCBI Taxonomy" id="714899"/>
    <lineage>
        <taxon>Bacteria</taxon>
        <taxon>Pseudomonadati</taxon>
        <taxon>Pseudomonadota</taxon>
        <taxon>Alphaproteobacteria</taxon>
        <taxon>Hyphomicrobiales</taxon>
        <taxon>Rhizobiaceae</taxon>
        <taxon>Hoeflea</taxon>
    </lineage>
</organism>
<evidence type="ECO:0000313" key="2">
    <source>
        <dbReference type="EMBL" id="SOE17838.1"/>
    </source>
</evidence>